<dbReference type="EMBL" id="JAPFFI010000023">
    <property type="protein sequence ID" value="KAJ6323185.1"/>
    <property type="molecule type" value="Genomic_DNA"/>
</dbReference>
<name>A0ABQ9A6I7_9ROSI</name>
<sequence length="271" mass="30202">MDIYSLDILLLELLGSFTTMSTRVHAIIDVGEMTVLPESIPMDNLLPVYVIQVSHHLPKESSQDPTNLSSPILRCCPFNLPGMISLIVAMSLNPPVRLHVLSSETGNWSMHETPFGYSFRCTLLRRCIYVDGTLYCISTSKQLICFDLNRGNSRAIRLPQWKRLDPDGFGCAGSLRIVARTTALRPFALHPTSSDVIFFGTPRVMLSYHLQDRSLSQLNAWGSPQVSSKLHIKKSYLDEFPALNGQSVSYDVLQFPADGLNTPLELLNSCS</sequence>
<dbReference type="EMBL" id="JAPFFI010000023">
    <property type="protein sequence ID" value="KAJ6323184.1"/>
    <property type="molecule type" value="Genomic_DNA"/>
</dbReference>
<keyword evidence="2" id="KW-1185">Reference proteome</keyword>
<evidence type="ECO:0008006" key="3">
    <source>
        <dbReference type="Google" id="ProtNLM"/>
    </source>
</evidence>
<reference evidence="1" key="1">
    <citation type="submission" date="2022-10" db="EMBL/GenBank/DDBJ databases">
        <authorList>
            <person name="Hyden B.L."/>
            <person name="Feng K."/>
            <person name="Yates T."/>
            <person name="Jawdy S."/>
            <person name="Smart L.B."/>
            <person name="Muchero W."/>
        </authorList>
    </citation>
    <scope>NUCLEOTIDE SEQUENCE</scope>
    <source>
        <tissue evidence="1">Shoot tip</tissue>
    </source>
</reference>
<evidence type="ECO:0000313" key="1">
    <source>
        <dbReference type="EMBL" id="KAJ6323184.1"/>
    </source>
</evidence>
<organism evidence="1 2">
    <name type="scientific">Salix suchowensis</name>
    <dbReference type="NCBI Taxonomy" id="1278906"/>
    <lineage>
        <taxon>Eukaryota</taxon>
        <taxon>Viridiplantae</taxon>
        <taxon>Streptophyta</taxon>
        <taxon>Embryophyta</taxon>
        <taxon>Tracheophyta</taxon>
        <taxon>Spermatophyta</taxon>
        <taxon>Magnoliopsida</taxon>
        <taxon>eudicotyledons</taxon>
        <taxon>Gunneridae</taxon>
        <taxon>Pentapetalae</taxon>
        <taxon>rosids</taxon>
        <taxon>fabids</taxon>
        <taxon>Malpighiales</taxon>
        <taxon>Salicaceae</taxon>
        <taxon>Saliceae</taxon>
        <taxon>Salix</taxon>
    </lineage>
</organism>
<comment type="caution">
    <text evidence="1">The sequence shown here is derived from an EMBL/GenBank/DDBJ whole genome shotgun (WGS) entry which is preliminary data.</text>
</comment>
<proteinExistence type="predicted"/>
<dbReference type="EMBL" id="JAPFFI010000023">
    <property type="protein sequence ID" value="KAJ6323186.1"/>
    <property type="molecule type" value="Genomic_DNA"/>
</dbReference>
<reference evidence="1" key="2">
    <citation type="journal article" date="2023" name="Int. J. Mol. Sci.">
        <title>De Novo Assembly and Annotation of 11 Diverse Shrub Willow (Salix) Genomes Reveals Novel Gene Organization in Sex-Linked Regions.</title>
        <authorList>
            <person name="Hyden B."/>
            <person name="Feng K."/>
            <person name="Yates T.B."/>
            <person name="Jawdy S."/>
            <person name="Cereghino C."/>
            <person name="Smart L.B."/>
            <person name="Muchero W."/>
        </authorList>
    </citation>
    <scope>NUCLEOTIDE SEQUENCE</scope>
    <source>
        <tissue evidence="1">Shoot tip</tissue>
    </source>
</reference>
<evidence type="ECO:0000313" key="2">
    <source>
        <dbReference type="Proteomes" id="UP001141253"/>
    </source>
</evidence>
<gene>
    <name evidence="1" type="ORF">OIU77_012925</name>
</gene>
<accession>A0ABQ9A6I7</accession>
<dbReference type="Proteomes" id="UP001141253">
    <property type="component" value="Chromosome 8"/>
</dbReference>
<protein>
    <recommendedName>
        <fullName evidence="3">DUF295 domain-containing protein</fullName>
    </recommendedName>
</protein>